<feature type="transmembrane region" description="Helical" evidence="8">
    <location>
        <begin position="280"/>
        <end position="306"/>
    </location>
</feature>
<keyword evidence="4 8" id="KW-0812">Transmembrane</keyword>
<evidence type="ECO:0000256" key="8">
    <source>
        <dbReference type="SAM" id="Phobius"/>
    </source>
</evidence>
<dbReference type="OrthoDB" id="6612291at2759"/>
<evidence type="ECO:0000256" key="7">
    <source>
        <dbReference type="RuleBase" id="RU003346"/>
    </source>
</evidence>
<feature type="transmembrane region" description="Helical" evidence="8">
    <location>
        <begin position="318"/>
        <end position="336"/>
    </location>
</feature>
<dbReference type="PANTHER" id="PTHR48022">
    <property type="entry name" value="PLASTIDIC GLUCOSE TRANSPORTER 4"/>
    <property type="match status" value="1"/>
</dbReference>
<evidence type="ECO:0000313" key="11">
    <source>
        <dbReference type="Proteomes" id="UP000182658"/>
    </source>
</evidence>
<evidence type="ECO:0000256" key="3">
    <source>
        <dbReference type="ARBA" id="ARBA00022448"/>
    </source>
</evidence>
<dbReference type="SUPFAM" id="SSF103473">
    <property type="entry name" value="MFS general substrate transporter"/>
    <property type="match status" value="1"/>
</dbReference>
<sequence>MIAISRGSLWQQRRNILICSCVCLSTFQYGFDYGLTSGLQAMPGFLAVFGYKDPSLPGGYGIDSTVQQLINSLMTAGAFLGSLSAGFLGRFMGRRWALYGACILNHHAKLGAILMVTSEEFAALYASRVIIGLANGLFMVETQLYVQESAVPHFRGFLMGMYQACLALGAIIGSVVDNYTASQLGKSSYQIPCGCLFIVPTFLLFALPFLPETPRWLIEQGRQDEARAALVRLRPTSTDRRIIDAELNEMAEATQMEREHATSSVMLFEMTKGTNRRRSALSICLVISLSATGNLFFIIYGTYFFALAGTSKPFAETIGMNCAGLAGVLLSLYLITYLGRRTILLMGASIQALCMLIIGAVSSSGSSSVAAGKCMVTFVVLHMFFYSMCTAPYLYLVSGEIPSNRLRSLTLGIASSLGFVGAWLVSFTIPYFINPEELNWGAKYAWVWFGSNVAYFLFMFFFLPETKDRTLEEIEEMFEKRVPAWQFKTYTLPTGIIGRRIS</sequence>
<feature type="transmembrane region" description="Helical" evidence="8">
    <location>
        <begin position="409"/>
        <end position="433"/>
    </location>
</feature>
<dbReference type="Pfam" id="PF00083">
    <property type="entry name" value="Sugar_tr"/>
    <property type="match status" value="1"/>
</dbReference>
<dbReference type="InterPro" id="IPR020846">
    <property type="entry name" value="MFS_dom"/>
</dbReference>
<evidence type="ECO:0000256" key="4">
    <source>
        <dbReference type="ARBA" id="ARBA00022692"/>
    </source>
</evidence>
<keyword evidence="3 7" id="KW-0813">Transport</keyword>
<gene>
    <name evidence="10" type="ORF">CONLIGDRAFT_658787</name>
</gene>
<feature type="transmembrane region" description="Helical" evidence="8">
    <location>
        <begin position="69"/>
        <end position="89"/>
    </location>
</feature>
<protein>
    <submittedName>
        <fullName evidence="10">MFS monosaccharide transporter-like protein</fullName>
    </submittedName>
</protein>
<evidence type="ECO:0000256" key="2">
    <source>
        <dbReference type="ARBA" id="ARBA00010992"/>
    </source>
</evidence>
<proteinExistence type="inferred from homology"/>
<dbReference type="InterPro" id="IPR036259">
    <property type="entry name" value="MFS_trans_sf"/>
</dbReference>
<comment type="subcellular location">
    <subcellularLocation>
        <location evidence="1">Membrane</location>
        <topology evidence="1">Multi-pass membrane protein</topology>
    </subcellularLocation>
</comment>
<dbReference type="InterPro" id="IPR005829">
    <property type="entry name" value="Sugar_transporter_CS"/>
</dbReference>
<dbReference type="Gene3D" id="1.20.1250.20">
    <property type="entry name" value="MFS general substrate transporter like domains"/>
    <property type="match status" value="1"/>
</dbReference>
<dbReference type="PANTHER" id="PTHR48022:SF10">
    <property type="entry name" value="MAJOR FACILITATOR SUPERFAMILY (MFS) PROFILE DOMAIN-CONTAINING PROTEIN"/>
    <property type="match status" value="1"/>
</dbReference>
<dbReference type="PROSITE" id="PS00217">
    <property type="entry name" value="SUGAR_TRANSPORT_2"/>
    <property type="match status" value="1"/>
</dbReference>
<reference evidence="10 11" key="1">
    <citation type="submission" date="2016-10" db="EMBL/GenBank/DDBJ databases">
        <title>Draft genome sequence of Coniochaeta ligniaria NRRL30616, a lignocellulolytic fungus for bioabatement of inhibitors in plant biomass hydrolysates.</title>
        <authorList>
            <consortium name="DOE Joint Genome Institute"/>
            <person name="Jimenez D.J."/>
            <person name="Hector R.E."/>
            <person name="Riley R."/>
            <person name="Sun H."/>
            <person name="Grigoriev I.V."/>
            <person name="Van Elsas J.D."/>
            <person name="Nichols N.N."/>
        </authorList>
    </citation>
    <scope>NUCLEOTIDE SEQUENCE [LARGE SCALE GENOMIC DNA]</scope>
    <source>
        <strain evidence="10 11">NRRL 30616</strain>
    </source>
</reference>
<name>A0A1J7J760_9PEZI</name>
<dbReference type="STRING" id="1408157.A0A1J7J760"/>
<feature type="transmembrane region" description="Helical" evidence="8">
    <location>
        <begin position="343"/>
        <end position="363"/>
    </location>
</feature>
<dbReference type="EMBL" id="KV875093">
    <property type="protein sequence ID" value="OIW35203.1"/>
    <property type="molecule type" value="Genomic_DNA"/>
</dbReference>
<keyword evidence="6 8" id="KW-0472">Membrane</keyword>
<evidence type="ECO:0000256" key="5">
    <source>
        <dbReference type="ARBA" id="ARBA00022989"/>
    </source>
</evidence>
<dbReference type="InterPro" id="IPR005828">
    <property type="entry name" value="MFS_sugar_transport-like"/>
</dbReference>
<feature type="domain" description="Major facilitator superfamily (MFS) profile" evidence="9">
    <location>
        <begin position="18"/>
        <end position="467"/>
    </location>
</feature>
<dbReference type="Proteomes" id="UP000182658">
    <property type="component" value="Unassembled WGS sequence"/>
</dbReference>
<feature type="transmembrane region" description="Helical" evidence="8">
    <location>
        <begin position="188"/>
        <end position="210"/>
    </location>
</feature>
<evidence type="ECO:0000259" key="9">
    <source>
        <dbReference type="PROSITE" id="PS50850"/>
    </source>
</evidence>
<feature type="transmembrane region" description="Helical" evidence="8">
    <location>
        <begin position="122"/>
        <end position="145"/>
    </location>
</feature>
<evidence type="ECO:0000256" key="6">
    <source>
        <dbReference type="ARBA" id="ARBA00023136"/>
    </source>
</evidence>
<dbReference type="InterPro" id="IPR003663">
    <property type="entry name" value="Sugar/inositol_transpt"/>
</dbReference>
<dbReference type="FunFam" id="1.20.1250.20:FF:000078">
    <property type="entry name" value="MFS maltose transporter, putative"/>
    <property type="match status" value="1"/>
</dbReference>
<keyword evidence="11" id="KW-1185">Reference proteome</keyword>
<evidence type="ECO:0000313" key="10">
    <source>
        <dbReference type="EMBL" id="OIW35203.1"/>
    </source>
</evidence>
<feature type="transmembrane region" description="Helical" evidence="8">
    <location>
        <begin position="445"/>
        <end position="463"/>
    </location>
</feature>
<organism evidence="10 11">
    <name type="scientific">Coniochaeta ligniaria NRRL 30616</name>
    <dbReference type="NCBI Taxonomy" id="1408157"/>
    <lineage>
        <taxon>Eukaryota</taxon>
        <taxon>Fungi</taxon>
        <taxon>Dikarya</taxon>
        <taxon>Ascomycota</taxon>
        <taxon>Pezizomycotina</taxon>
        <taxon>Sordariomycetes</taxon>
        <taxon>Sordariomycetidae</taxon>
        <taxon>Coniochaetales</taxon>
        <taxon>Coniochaetaceae</taxon>
        <taxon>Coniochaeta</taxon>
    </lineage>
</organism>
<feature type="transmembrane region" description="Helical" evidence="8">
    <location>
        <begin position="375"/>
        <end position="397"/>
    </location>
</feature>
<feature type="transmembrane region" description="Helical" evidence="8">
    <location>
        <begin position="157"/>
        <end position="176"/>
    </location>
</feature>
<comment type="similarity">
    <text evidence="2 7">Belongs to the major facilitator superfamily. Sugar transporter (TC 2.A.1.1) family.</text>
</comment>
<dbReference type="GO" id="GO:0016020">
    <property type="term" value="C:membrane"/>
    <property type="evidence" value="ECO:0007669"/>
    <property type="project" value="UniProtKB-SubCell"/>
</dbReference>
<evidence type="ECO:0000256" key="1">
    <source>
        <dbReference type="ARBA" id="ARBA00004141"/>
    </source>
</evidence>
<dbReference type="PROSITE" id="PS50850">
    <property type="entry name" value="MFS"/>
    <property type="match status" value="1"/>
</dbReference>
<accession>A0A1J7J760</accession>
<dbReference type="AlphaFoldDB" id="A0A1J7J760"/>
<dbReference type="InterPro" id="IPR050360">
    <property type="entry name" value="MFS_Sugar_Transporters"/>
</dbReference>
<keyword evidence="5 8" id="KW-1133">Transmembrane helix</keyword>
<dbReference type="NCBIfam" id="TIGR00879">
    <property type="entry name" value="SP"/>
    <property type="match status" value="1"/>
</dbReference>
<dbReference type="GO" id="GO:0005351">
    <property type="term" value="F:carbohydrate:proton symporter activity"/>
    <property type="evidence" value="ECO:0007669"/>
    <property type="project" value="TreeGrafter"/>
</dbReference>
<feature type="transmembrane region" description="Helical" evidence="8">
    <location>
        <begin position="96"/>
        <end position="116"/>
    </location>
</feature>
<dbReference type="InParanoid" id="A0A1J7J760"/>